<dbReference type="HOGENOM" id="CLU_049413_2_0_1"/>
<dbReference type="PANTHER" id="PTHR10655:SF63">
    <property type="entry name" value="PHOSPHOLIPASE_CARBOXYLESTERASE_THIOESTERASE DOMAIN-CONTAINING PROTEIN"/>
    <property type="match status" value="1"/>
</dbReference>
<organism evidence="4 5">
    <name type="scientific">Beauveria bassiana D1-5</name>
    <dbReference type="NCBI Taxonomy" id="1245745"/>
    <lineage>
        <taxon>Eukaryota</taxon>
        <taxon>Fungi</taxon>
        <taxon>Dikarya</taxon>
        <taxon>Ascomycota</taxon>
        <taxon>Pezizomycotina</taxon>
        <taxon>Sordariomycetes</taxon>
        <taxon>Hypocreomycetidae</taxon>
        <taxon>Hypocreales</taxon>
        <taxon>Cordycipitaceae</taxon>
        <taxon>Beauveria</taxon>
    </lineage>
</organism>
<accession>A0A0A2VLJ3</accession>
<dbReference type="STRING" id="1245745.A0A0A2VLJ3"/>
<comment type="caution">
    <text evidence="4">The sequence shown here is derived from an EMBL/GenBank/DDBJ whole genome shotgun (WGS) entry which is preliminary data.</text>
</comment>
<dbReference type="AlphaFoldDB" id="A0A0A2VLJ3"/>
<feature type="compositionally biased region" description="Polar residues" evidence="2">
    <location>
        <begin position="47"/>
        <end position="59"/>
    </location>
</feature>
<dbReference type="Pfam" id="PF02230">
    <property type="entry name" value="Abhydrolase_2"/>
    <property type="match status" value="2"/>
</dbReference>
<evidence type="ECO:0000313" key="5">
    <source>
        <dbReference type="Proteomes" id="UP000030106"/>
    </source>
</evidence>
<evidence type="ECO:0000313" key="4">
    <source>
        <dbReference type="EMBL" id="KGQ08761.1"/>
    </source>
</evidence>
<dbReference type="GO" id="GO:0008474">
    <property type="term" value="F:palmitoyl-(protein) hydrolase activity"/>
    <property type="evidence" value="ECO:0007669"/>
    <property type="project" value="TreeGrafter"/>
</dbReference>
<comment type="similarity">
    <text evidence="1">Belongs to the AB hydrolase superfamily. AB hydrolase 2 family.</text>
</comment>
<gene>
    <name evidence="4" type="ORF">BBAD15_g5907</name>
</gene>
<evidence type="ECO:0000259" key="3">
    <source>
        <dbReference type="Pfam" id="PF02230"/>
    </source>
</evidence>
<dbReference type="Proteomes" id="UP000030106">
    <property type="component" value="Unassembled WGS sequence"/>
</dbReference>
<dbReference type="eggNOG" id="KOG2112">
    <property type="taxonomic scope" value="Eukaryota"/>
</dbReference>
<dbReference type="OrthoDB" id="2418081at2759"/>
<proteinExistence type="inferred from homology"/>
<name>A0A0A2VLJ3_BEABA</name>
<protein>
    <submittedName>
        <fullName evidence="4">Acyl-protein thioesterase 1</fullName>
    </submittedName>
</protein>
<feature type="domain" description="Phospholipase/carboxylesterase/thioesterase" evidence="3">
    <location>
        <begin position="213"/>
        <end position="278"/>
    </location>
</feature>
<feature type="region of interest" description="Disordered" evidence="2">
    <location>
        <begin position="40"/>
        <end position="63"/>
    </location>
</feature>
<dbReference type="PANTHER" id="PTHR10655">
    <property type="entry name" value="LYSOPHOSPHOLIPASE-RELATED"/>
    <property type="match status" value="1"/>
</dbReference>
<dbReference type="GO" id="GO:0005737">
    <property type="term" value="C:cytoplasm"/>
    <property type="evidence" value="ECO:0007669"/>
    <property type="project" value="TreeGrafter"/>
</dbReference>
<feature type="domain" description="Phospholipase/carboxylesterase/thioesterase" evidence="3">
    <location>
        <begin position="70"/>
        <end position="188"/>
    </location>
</feature>
<dbReference type="InterPro" id="IPR029058">
    <property type="entry name" value="AB_hydrolase_fold"/>
</dbReference>
<dbReference type="EMBL" id="ANFO01000547">
    <property type="protein sequence ID" value="KGQ08761.1"/>
    <property type="molecule type" value="Genomic_DNA"/>
</dbReference>
<dbReference type="SUPFAM" id="SSF53474">
    <property type="entry name" value="alpha/beta-Hydrolases"/>
    <property type="match status" value="1"/>
</dbReference>
<dbReference type="GO" id="GO:0052689">
    <property type="term" value="F:carboxylic ester hydrolase activity"/>
    <property type="evidence" value="ECO:0007669"/>
    <property type="project" value="TreeGrafter"/>
</dbReference>
<evidence type="ECO:0000256" key="2">
    <source>
        <dbReference type="SAM" id="MobiDB-lite"/>
    </source>
</evidence>
<dbReference type="InterPro" id="IPR003140">
    <property type="entry name" value="PLipase/COase/thioEstase"/>
</dbReference>
<dbReference type="InterPro" id="IPR050565">
    <property type="entry name" value="LYPA1-2/EST-like"/>
</dbReference>
<reference evidence="4 5" key="1">
    <citation type="submission" date="2012-10" db="EMBL/GenBank/DDBJ databases">
        <title>Genome sequencing and analysis of entomopathogenic fungi Beauveria bassiana D1-5.</title>
        <authorList>
            <person name="Li Q."/>
            <person name="Wang L."/>
            <person name="Zhang Z."/>
            <person name="Wang Q."/>
            <person name="Ren J."/>
            <person name="Wang M."/>
            <person name="Xu W."/>
            <person name="Wang J."/>
            <person name="Lu Y."/>
            <person name="Du Q."/>
            <person name="Sun Z."/>
        </authorList>
    </citation>
    <scope>NUCLEOTIDE SEQUENCE [LARGE SCALE GENOMIC DNA]</scope>
    <source>
        <strain evidence="4 5">D1-5</strain>
    </source>
</reference>
<sequence>MEPNTTSTYIQGPATGHTHAYTVIFLHGRDSNAQEFAEELFESEASTGSASQPGRSDSATPPDRTLPGLLPAVRWVFPAAPILHSERFDTDLSQWFDMWAVEDPEVRSEIQRSGLHRSVQTVLAIIDEEEKLISRSKIFLCGISQGFATALSVLFAQGQGGFAGVIGLCSWLPFSSQVEAAITKHNSEASLFSAVQGLYRPETETFIAEPLPSHIKGTPVLLEHASDDDVVPIANGQRMKNVLTALGLNVEWHEYKDGGHWVNEPQGVDDIVAFIREHLK</sequence>
<evidence type="ECO:0000256" key="1">
    <source>
        <dbReference type="ARBA" id="ARBA00006499"/>
    </source>
</evidence>
<dbReference type="Gene3D" id="3.40.50.1820">
    <property type="entry name" value="alpha/beta hydrolase"/>
    <property type="match status" value="1"/>
</dbReference>